<dbReference type="Gramene" id="OMO76555">
    <property type="protein sequence ID" value="OMO76555"/>
    <property type="gene ID" value="CCACVL1_15584"/>
</dbReference>
<gene>
    <name evidence="1" type="ORF">CCACVL1_15584</name>
</gene>
<name>A0A1R3I1T7_COCAP</name>
<evidence type="ECO:0000313" key="2">
    <source>
        <dbReference type="Proteomes" id="UP000188268"/>
    </source>
</evidence>
<dbReference type="AlphaFoldDB" id="A0A1R3I1T7"/>
<dbReference type="EMBL" id="AWWV01010869">
    <property type="protein sequence ID" value="OMO76555.1"/>
    <property type="molecule type" value="Genomic_DNA"/>
</dbReference>
<protein>
    <submittedName>
        <fullName evidence="1">Uncharacterized protein</fullName>
    </submittedName>
</protein>
<proteinExistence type="predicted"/>
<reference evidence="1 2" key="1">
    <citation type="submission" date="2013-09" db="EMBL/GenBank/DDBJ databases">
        <title>Corchorus capsularis genome sequencing.</title>
        <authorList>
            <person name="Alam M."/>
            <person name="Haque M.S."/>
            <person name="Islam M.S."/>
            <person name="Emdad E.M."/>
            <person name="Islam M.M."/>
            <person name="Ahmed B."/>
            <person name="Halim A."/>
            <person name="Hossen Q.M.M."/>
            <person name="Hossain M.Z."/>
            <person name="Ahmed R."/>
            <person name="Khan M.M."/>
            <person name="Islam R."/>
            <person name="Rashid M.M."/>
            <person name="Khan S.A."/>
            <person name="Rahman M.S."/>
            <person name="Alam M."/>
        </authorList>
    </citation>
    <scope>NUCLEOTIDE SEQUENCE [LARGE SCALE GENOMIC DNA]</scope>
    <source>
        <strain evidence="2">cv. CVL-1</strain>
        <tissue evidence="1">Whole seedling</tissue>
    </source>
</reference>
<keyword evidence="2" id="KW-1185">Reference proteome</keyword>
<accession>A0A1R3I1T7</accession>
<comment type="caution">
    <text evidence="1">The sequence shown here is derived from an EMBL/GenBank/DDBJ whole genome shotgun (WGS) entry which is preliminary data.</text>
</comment>
<evidence type="ECO:0000313" key="1">
    <source>
        <dbReference type="EMBL" id="OMO76555.1"/>
    </source>
</evidence>
<sequence>MGLSNPLVPAPTGSALHHLATTCVSNGQ</sequence>
<organism evidence="1 2">
    <name type="scientific">Corchorus capsularis</name>
    <name type="common">Jute</name>
    <dbReference type="NCBI Taxonomy" id="210143"/>
    <lineage>
        <taxon>Eukaryota</taxon>
        <taxon>Viridiplantae</taxon>
        <taxon>Streptophyta</taxon>
        <taxon>Embryophyta</taxon>
        <taxon>Tracheophyta</taxon>
        <taxon>Spermatophyta</taxon>
        <taxon>Magnoliopsida</taxon>
        <taxon>eudicotyledons</taxon>
        <taxon>Gunneridae</taxon>
        <taxon>Pentapetalae</taxon>
        <taxon>rosids</taxon>
        <taxon>malvids</taxon>
        <taxon>Malvales</taxon>
        <taxon>Malvaceae</taxon>
        <taxon>Grewioideae</taxon>
        <taxon>Apeibeae</taxon>
        <taxon>Corchorus</taxon>
    </lineage>
</organism>
<dbReference type="Proteomes" id="UP000188268">
    <property type="component" value="Unassembled WGS sequence"/>
</dbReference>